<evidence type="ECO:0000256" key="3">
    <source>
        <dbReference type="SAM" id="SignalP"/>
    </source>
</evidence>
<dbReference type="PANTHER" id="PTHR47197">
    <property type="entry name" value="PROTEIN NIRF"/>
    <property type="match status" value="1"/>
</dbReference>
<feature type="signal peptide" evidence="3">
    <location>
        <begin position="1"/>
        <end position="29"/>
    </location>
</feature>
<feature type="chain" id="PRO_5045732013" evidence="3">
    <location>
        <begin position="30"/>
        <end position="911"/>
    </location>
</feature>
<accession>A0ABW1ECL5</accession>
<dbReference type="InterPro" id="IPR017850">
    <property type="entry name" value="Alkaline_phosphatase_core_sf"/>
</dbReference>
<dbReference type="InterPro" id="IPR011045">
    <property type="entry name" value="N2O_reductase_N"/>
</dbReference>
<name>A0ABW1ECL5_9BACT</name>
<dbReference type="InterPro" id="IPR011964">
    <property type="entry name" value="YVTN_b-propeller_repeat"/>
</dbReference>
<dbReference type="SUPFAM" id="SSF53649">
    <property type="entry name" value="Alkaline phosphatase-like"/>
    <property type="match status" value="1"/>
</dbReference>
<dbReference type="SUPFAM" id="SSF50974">
    <property type="entry name" value="Nitrous oxide reductase, N-terminal domain"/>
    <property type="match status" value="1"/>
</dbReference>
<keyword evidence="5" id="KW-1185">Reference proteome</keyword>
<feature type="region of interest" description="Disordered" evidence="2">
    <location>
        <begin position="35"/>
        <end position="68"/>
    </location>
</feature>
<evidence type="ECO:0000313" key="4">
    <source>
        <dbReference type="EMBL" id="MFC5861828.1"/>
    </source>
</evidence>
<organism evidence="4 5">
    <name type="scientific">Acidicapsa dinghuensis</name>
    <dbReference type="NCBI Taxonomy" id="2218256"/>
    <lineage>
        <taxon>Bacteria</taxon>
        <taxon>Pseudomonadati</taxon>
        <taxon>Acidobacteriota</taxon>
        <taxon>Terriglobia</taxon>
        <taxon>Terriglobales</taxon>
        <taxon>Acidobacteriaceae</taxon>
        <taxon>Acidicapsa</taxon>
    </lineage>
</organism>
<proteinExistence type="predicted"/>
<dbReference type="InterPro" id="IPR051200">
    <property type="entry name" value="Host-pathogen_enzymatic-act"/>
</dbReference>
<keyword evidence="1" id="KW-0378">Hydrolase</keyword>
<evidence type="ECO:0000313" key="5">
    <source>
        <dbReference type="Proteomes" id="UP001596091"/>
    </source>
</evidence>
<dbReference type="SUPFAM" id="SSF51004">
    <property type="entry name" value="C-terminal (heme d1) domain of cytochrome cd1-nitrite reductase"/>
    <property type="match status" value="1"/>
</dbReference>
<reference evidence="5" key="1">
    <citation type="journal article" date="2019" name="Int. J. Syst. Evol. Microbiol.">
        <title>The Global Catalogue of Microorganisms (GCM) 10K type strain sequencing project: providing services to taxonomists for standard genome sequencing and annotation.</title>
        <authorList>
            <consortium name="The Broad Institute Genomics Platform"/>
            <consortium name="The Broad Institute Genome Sequencing Center for Infectious Disease"/>
            <person name="Wu L."/>
            <person name="Ma J."/>
        </authorList>
    </citation>
    <scope>NUCLEOTIDE SEQUENCE [LARGE SCALE GENOMIC DNA]</scope>
    <source>
        <strain evidence="5">JCM 4087</strain>
    </source>
</reference>
<comment type="caution">
    <text evidence="4">The sequence shown here is derived from an EMBL/GenBank/DDBJ whole genome shotgun (WGS) entry which is preliminary data.</text>
</comment>
<gene>
    <name evidence="4" type="ORF">ACFPT7_05955</name>
</gene>
<dbReference type="Pfam" id="PF04185">
    <property type="entry name" value="Phosphoesterase"/>
    <property type="match status" value="1"/>
</dbReference>
<keyword evidence="3" id="KW-0732">Signal</keyword>
<dbReference type="EMBL" id="JBHSPH010000002">
    <property type="protein sequence ID" value="MFC5861828.1"/>
    <property type="molecule type" value="Genomic_DNA"/>
</dbReference>
<dbReference type="Gene3D" id="2.130.10.10">
    <property type="entry name" value="YVTN repeat-like/Quinoprotein amine dehydrogenase"/>
    <property type="match status" value="2"/>
</dbReference>
<dbReference type="InterPro" id="IPR007312">
    <property type="entry name" value="Phosphoesterase"/>
</dbReference>
<dbReference type="Gene3D" id="3.40.720.10">
    <property type="entry name" value="Alkaline Phosphatase, subunit A"/>
    <property type="match status" value="2"/>
</dbReference>
<evidence type="ECO:0000256" key="2">
    <source>
        <dbReference type="SAM" id="MobiDB-lite"/>
    </source>
</evidence>
<evidence type="ECO:0000256" key="1">
    <source>
        <dbReference type="ARBA" id="ARBA00022801"/>
    </source>
</evidence>
<protein>
    <submittedName>
        <fullName evidence="4">Alkaline phosphatase family protein</fullName>
    </submittedName>
</protein>
<dbReference type="InterPro" id="IPR015943">
    <property type="entry name" value="WD40/YVTN_repeat-like_dom_sf"/>
</dbReference>
<dbReference type="NCBIfam" id="TIGR02276">
    <property type="entry name" value="beta_rpt_yvtn"/>
    <property type="match status" value="1"/>
</dbReference>
<dbReference type="PANTHER" id="PTHR47197:SF3">
    <property type="entry name" value="DIHYDRO-HEME D1 DEHYDROGENASE"/>
    <property type="match status" value="1"/>
</dbReference>
<dbReference type="RefSeq" id="WP_263337508.1">
    <property type="nucleotide sequence ID" value="NZ_JAGSYH010000004.1"/>
</dbReference>
<sequence length="911" mass="97948">MIVRFMRAALRTAVVSICIPLAMYGIARAQDTGSPASGAAAPKMGPVGEQDAKPSKATPPANSVVDPGIIPSRQSISPAGWQSVFEGRVNGVAFGEHGDTIYAATVGQKNSYIYQISLKTNQMMAVFSTPATAGMQGLTYDPVTHIPLMSGLAGNSKASIGQLIAVDKSSTVMADGLGTKQIGGIGMGLTKNSAGHRFAVTALTFDDEADVVDLDTKEIAEKIRTGVAPFGVAVSADSSVAYISNWGGRFTHTGERTAATGSEPNADQVLVDDRGVASSGTVTRIDLVTGKVTAQINVGLHPSGLAWDEEHHRLYVANSNSDTISVVDTATNKVADTIALEPFARPVAGVSPESVALSPDHARLYAACAGINAVAVFDLVGAHPKLSGLIPTGWYPDDVVVSPDGKYLAVSTLLGVGSGWNSPNLLARERRDGMKPELNMHRRYVHADRGTVHIIAVPDADELDRYSIAVAENNHLQLHGELSAAAGIEEKPRPGITPKPVPGRLGEPSTIDHVVYVIKENRSYDQYFGSLGKGNGDSTLNQYDESVIPNQRKLAREFVLLDNFYANGGNSADGHQWVTQAAETDYTYWPGYNGRSYPKNGDDPLAFAGSGFLWDHLVTHHKTFADFGEYEGQMGGKDGDRRAKLLEQYKQGSEFTDTFATKAPIARLNQYVVKDFPNYSLNVPDVVRARIFLRHLKGWENGGAMPNLVMIQLPSDHTQGTTPAFSTPKACLADNDLAVGQIVDGISHSKFWKSTLILIVEDDAQDGLDHVDGHRTVALAVSPYTKRGSVDSTFYSQVSMVKTIEQIMAVPPMSIFDRIANDMRASFQTAPDLTPYRAIEPVQSIYEMNPNADALTGQARLDAIASSKMNWRDPDDVPTEKLNRILWRNAMGTDYPISKQGSSAFQSEAGK</sequence>
<dbReference type="Proteomes" id="UP001596091">
    <property type="component" value="Unassembled WGS sequence"/>
</dbReference>
<dbReference type="InterPro" id="IPR011048">
    <property type="entry name" value="Haem_d1_sf"/>
</dbReference>